<keyword evidence="3" id="KW-1185">Reference proteome</keyword>
<proteinExistence type="predicted"/>
<comment type="caution">
    <text evidence="2">The sequence shown here is derived from an EMBL/GenBank/DDBJ whole genome shotgun (WGS) entry which is preliminary data.</text>
</comment>
<feature type="region of interest" description="Disordered" evidence="1">
    <location>
        <begin position="61"/>
        <end position="117"/>
    </location>
</feature>
<evidence type="ECO:0000313" key="3">
    <source>
        <dbReference type="Proteomes" id="UP001596056"/>
    </source>
</evidence>
<gene>
    <name evidence="2" type="ORF">ACFPOC_02140</name>
</gene>
<dbReference type="EMBL" id="JBHSNA010000001">
    <property type="protein sequence ID" value="MFC5565219.1"/>
    <property type="molecule type" value="Genomic_DNA"/>
</dbReference>
<organism evidence="2 3">
    <name type="scientific">Rubellimicrobium aerolatum</name>
    <dbReference type="NCBI Taxonomy" id="490979"/>
    <lineage>
        <taxon>Bacteria</taxon>
        <taxon>Pseudomonadati</taxon>
        <taxon>Pseudomonadota</taxon>
        <taxon>Alphaproteobacteria</taxon>
        <taxon>Rhodobacterales</taxon>
        <taxon>Roseobacteraceae</taxon>
        <taxon>Rubellimicrobium</taxon>
    </lineage>
</organism>
<dbReference type="Proteomes" id="UP001596056">
    <property type="component" value="Unassembled WGS sequence"/>
</dbReference>
<accession>A0ABW0S8L1</accession>
<reference evidence="3" key="1">
    <citation type="journal article" date="2019" name="Int. J. Syst. Evol. Microbiol.">
        <title>The Global Catalogue of Microorganisms (GCM) 10K type strain sequencing project: providing services to taxonomists for standard genome sequencing and annotation.</title>
        <authorList>
            <consortium name="The Broad Institute Genomics Platform"/>
            <consortium name="The Broad Institute Genome Sequencing Center for Infectious Disease"/>
            <person name="Wu L."/>
            <person name="Ma J."/>
        </authorList>
    </citation>
    <scope>NUCLEOTIDE SEQUENCE [LARGE SCALE GENOMIC DNA]</scope>
    <source>
        <strain evidence="3">KACC 11588</strain>
    </source>
</reference>
<feature type="compositionally biased region" description="Basic and acidic residues" evidence="1">
    <location>
        <begin position="83"/>
        <end position="106"/>
    </location>
</feature>
<protein>
    <submittedName>
        <fullName evidence="2">Uncharacterized protein</fullName>
    </submittedName>
</protein>
<sequence>MPARLAVSPAALRRALGRGEDLLAPEAAGHLVGDAQELGHPRAGVVAAAILVRNGRAGLLGPPESARDEGTHLPRRQAGGGLRRHDLDAPRDLGRLGRVRERRGVEMEPGVPQPLGDLAAPVGAQALEVAQDLREARPRRQTLRPDGRVGIEATTGRGI</sequence>
<evidence type="ECO:0000313" key="2">
    <source>
        <dbReference type="EMBL" id="MFC5565219.1"/>
    </source>
</evidence>
<evidence type="ECO:0000256" key="1">
    <source>
        <dbReference type="SAM" id="MobiDB-lite"/>
    </source>
</evidence>
<name>A0ABW0S8L1_9RHOB</name>
<dbReference type="RefSeq" id="WP_209836662.1">
    <property type="nucleotide sequence ID" value="NZ_JAGGJP010000001.1"/>
</dbReference>